<evidence type="ECO:0000313" key="1">
    <source>
        <dbReference type="EMBL" id="KAF5475510.1"/>
    </source>
</evidence>
<dbReference type="PANTHER" id="PTHR33710">
    <property type="entry name" value="BNAC02G09200D PROTEIN"/>
    <property type="match status" value="1"/>
</dbReference>
<dbReference type="PANTHER" id="PTHR33710:SF13">
    <property type="entry name" value="ENDONUCLEASE_EXONUCLEASE_PHOSPHATASE FAMILY PROTEIN"/>
    <property type="match status" value="1"/>
</dbReference>
<protein>
    <submittedName>
        <fullName evidence="1">Uncharacterized protein</fullName>
    </submittedName>
</protein>
<comment type="caution">
    <text evidence="1">The sequence shown here is derived from an EMBL/GenBank/DDBJ whole genome shotgun (WGS) entry which is preliminary data.</text>
</comment>
<dbReference type="Proteomes" id="UP000619265">
    <property type="component" value="Unassembled WGS sequence"/>
</dbReference>
<name>A0A834D328_JUGRE</name>
<accession>A0A834D328</accession>
<gene>
    <name evidence="1" type="ORF">F2P56_007310</name>
</gene>
<dbReference type="AlphaFoldDB" id="A0A834D328"/>
<evidence type="ECO:0000313" key="2">
    <source>
        <dbReference type="Proteomes" id="UP000619265"/>
    </source>
</evidence>
<sequence length="346" mass="39811">MAEFNECLDYCGLFDLAMEGRCLSWCNGHEGRTRSWAHLDRTLINSSFGSSYSSAFFEYLERKRVDHSPMLIWFKRFEVSYGPRPFRFQNMWCNHAGFKPFVEAIWRESMLSTGLNKLSEKLRKVKIALRTWNQNTFGHVGQTIKVPEERLEILECQLQNSNDAEIENDYLITKAELNIWENREEIHMSQLAKKKWLKKGNQNTKFFHGSVNHKRKKFISQMVLDDCTTLGTPELIHEGATRHFREFLSMPCMVEQGQLSSLIAAVISHEENLDLIRAPKCEVVAAAMAKISKESTPGPDGFGSTFYVHCWDFVKEDVVEAAGEFFSDFIADEAEGEPEDLAPPDE</sequence>
<dbReference type="Gramene" id="Jr03_18230_p1">
    <property type="protein sequence ID" value="cds.Jr03_18230_p1"/>
    <property type="gene ID" value="Jr03_18230"/>
</dbReference>
<reference evidence="1" key="2">
    <citation type="submission" date="2020-03" db="EMBL/GenBank/DDBJ databases">
        <title>Walnut 2.0.</title>
        <authorList>
            <person name="Marrano A."/>
            <person name="Britton M."/>
            <person name="Zimin A.V."/>
            <person name="Zaini P.A."/>
            <person name="Workman R."/>
            <person name="Puiu D."/>
            <person name="Bianco L."/>
            <person name="Allen B.J."/>
            <person name="Troggio M."/>
            <person name="Leslie C.A."/>
            <person name="Timp W."/>
            <person name="Dendekar A."/>
            <person name="Salzberg S.L."/>
            <person name="Neale D.B."/>
        </authorList>
    </citation>
    <scope>NUCLEOTIDE SEQUENCE</scope>
    <source>
        <tissue evidence="1">Leaves</tissue>
    </source>
</reference>
<proteinExistence type="predicted"/>
<dbReference type="EMBL" id="LIHL02000003">
    <property type="protein sequence ID" value="KAF5475510.1"/>
    <property type="molecule type" value="Genomic_DNA"/>
</dbReference>
<organism evidence="1 2">
    <name type="scientific">Juglans regia</name>
    <name type="common">English walnut</name>
    <dbReference type="NCBI Taxonomy" id="51240"/>
    <lineage>
        <taxon>Eukaryota</taxon>
        <taxon>Viridiplantae</taxon>
        <taxon>Streptophyta</taxon>
        <taxon>Embryophyta</taxon>
        <taxon>Tracheophyta</taxon>
        <taxon>Spermatophyta</taxon>
        <taxon>Magnoliopsida</taxon>
        <taxon>eudicotyledons</taxon>
        <taxon>Gunneridae</taxon>
        <taxon>Pentapetalae</taxon>
        <taxon>rosids</taxon>
        <taxon>fabids</taxon>
        <taxon>Fagales</taxon>
        <taxon>Juglandaceae</taxon>
        <taxon>Juglans</taxon>
    </lineage>
</organism>
<reference evidence="1" key="1">
    <citation type="submission" date="2015-10" db="EMBL/GenBank/DDBJ databases">
        <authorList>
            <person name="Martinez-Garcia P.J."/>
            <person name="Crepeau M.W."/>
            <person name="Puiu D."/>
            <person name="Gonzalez-Ibeas D."/>
            <person name="Whalen J."/>
            <person name="Stevens K."/>
            <person name="Paul R."/>
            <person name="Butterfield T."/>
            <person name="Britton M."/>
            <person name="Reagan R."/>
            <person name="Chakraborty S."/>
            <person name="Walawage S.L."/>
            <person name="Vasquez-Gross H.A."/>
            <person name="Cardeno C."/>
            <person name="Famula R."/>
            <person name="Pratt K."/>
            <person name="Kuruganti S."/>
            <person name="Aradhya M.K."/>
            <person name="Leslie C.A."/>
            <person name="Dandekar A.M."/>
            <person name="Salzberg S.L."/>
            <person name="Wegrzyn J.L."/>
            <person name="Langley C.H."/>
            <person name="Neale D.B."/>
        </authorList>
    </citation>
    <scope>NUCLEOTIDE SEQUENCE</scope>
    <source>
        <tissue evidence="1">Leaves</tissue>
    </source>
</reference>